<gene>
    <name evidence="10" type="ORF">SAMN04489714_0682</name>
</gene>
<dbReference type="SMART" id="SM00046">
    <property type="entry name" value="DAGKc"/>
    <property type="match status" value="1"/>
</dbReference>
<evidence type="ECO:0000313" key="11">
    <source>
        <dbReference type="Proteomes" id="UP000198976"/>
    </source>
</evidence>
<keyword evidence="11" id="KW-1185">Reference proteome</keyword>
<evidence type="ECO:0000256" key="1">
    <source>
        <dbReference type="ARBA" id="ARBA00001946"/>
    </source>
</evidence>
<dbReference type="SUPFAM" id="SSF111331">
    <property type="entry name" value="NAD kinase/diacylglycerol kinase-like"/>
    <property type="match status" value="1"/>
</dbReference>
<keyword evidence="6" id="KW-0067">ATP-binding</keyword>
<evidence type="ECO:0000256" key="3">
    <source>
        <dbReference type="ARBA" id="ARBA00022679"/>
    </source>
</evidence>
<dbReference type="InterPro" id="IPR050187">
    <property type="entry name" value="Lipid_Phosphate_FormReg"/>
</dbReference>
<organism evidence="10 11">
    <name type="scientific">Schaalia radingae</name>
    <dbReference type="NCBI Taxonomy" id="131110"/>
    <lineage>
        <taxon>Bacteria</taxon>
        <taxon>Bacillati</taxon>
        <taxon>Actinomycetota</taxon>
        <taxon>Actinomycetes</taxon>
        <taxon>Actinomycetales</taxon>
        <taxon>Actinomycetaceae</taxon>
        <taxon>Schaalia</taxon>
    </lineage>
</organism>
<evidence type="ECO:0000256" key="4">
    <source>
        <dbReference type="ARBA" id="ARBA00022741"/>
    </source>
</evidence>
<reference evidence="10 11" key="1">
    <citation type="submission" date="2016-10" db="EMBL/GenBank/DDBJ databases">
        <authorList>
            <person name="Varghese N."/>
            <person name="Submissions S."/>
        </authorList>
    </citation>
    <scope>NUCLEOTIDE SEQUENCE [LARGE SCALE GENOMIC DNA]</scope>
    <source>
        <strain evidence="10 11">DSM 9169</strain>
    </source>
</reference>
<comment type="similarity">
    <text evidence="2">Belongs to the diacylglycerol/lipid kinase family.</text>
</comment>
<evidence type="ECO:0000256" key="7">
    <source>
        <dbReference type="ARBA" id="ARBA00023209"/>
    </source>
</evidence>
<accession>A0ABY0V6A9</accession>
<dbReference type="InterPro" id="IPR045540">
    <property type="entry name" value="YegS/DAGK_C"/>
</dbReference>
<keyword evidence="3" id="KW-0808">Transferase</keyword>
<dbReference type="InterPro" id="IPR017438">
    <property type="entry name" value="ATP-NAD_kinase_N"/>
</dbReference>
<keyword evidence="4" id="KW-0547">Nucleotide-binding</keyword>
<dbReference type="InterPro" id="IPR001206">
    <property type="entry name" value="Diacylglycerol_kinase_cat_dom"/>
</dbReference>
<dbReference type="Gene3D" id="2.60.200.40">
    <property type="match status" value="1"/>
</dbReference>
<sequence>MTDPHSRPQSPIRRIALITNPVAGLGSSMDAARRATEFLANRGIDVVSIASYLPLTTSLRTREFVADPTIDAIVVCGGDGLINLALQEVVGTGKLFGVIPAGTGNDLAREYSIPFDPRAAASLIVDGHHDSVDVGLMSHANGEERYFATIMCAGVDSMINDRANQIRWPKGNSRYLLALGIEFARLRPLRTTIRIDGKGTHHVPTILNAIAITKTYGGGIMMCPHADPRDGLLSISLVETLNRLEAISKVPKVFLHRLEEVPEVHMYRAHSVDIEVSGLDAFADGERLMPMPLHIECVPRALNLIMAR</sequence>
<evidence type="ECO:0000256" key="2">
    <source>
        <dbReference type="ARBA" id="ARBA00005983"/>
    </source>
</evidence>
<comment type="cofactor">
    <cofactor evidence="1">
        <name>Mg(2+)</name>
        <dbReference type="ChEBI" id="CHEBI:18420"/>
    </cofactor>
</comment>
<evidence type="ECO:0000256" key="8">
    <source>
        <dbReference type="ARBA" id="ARBA00023264"/>
    </source>
</evidence>
<dbReference type="InterPro" id="IPR016064">
    <property type="entry name" value="NAD/diacylglycerol_kinase_sf"/>
</dbReference>
<evidence type="ECO:0000259" key="9">
    <source>
        <dbReference type="PROSITE" id="PS50146"/>
    </source>
</evidence>
<dbReference type="Gene3D" id="3.40.50.10330">
    <property type="entry name" value="Probable inorganic polyphosphate/atp-NAD kinase, domain 1"/>
    <property type="match status" value="1"/>
</dbReference>
<feature type="domain" description="DAGKc" evidence="9">
    <location>
        <begin position="10"/>
        <end position="141"/>
    </location>
</feature>
<evidence type="ECO:0000256" key="5">
    <source>
        <dbReference type="ARBA" id="ARBA00022777"/>
    </source>
</evidence>
<protein>
    <submittedName>
        <fullName evidence="10">Diacylglycerol kinase</fullName>
    </submittedName>
</protein>
<keyword evidence="5 10" id="KW-0418">Kinase</keyword>
<dbReference type="EMBL" id="LT629792">
    <property type="protein sequence ID" value="SDT89770.1"/>
    <property type="molecule type" value="Genomic_DNA"/>
</dbReference>
<dbReference type="Proteomes" id="UP000198976">
    <property type="component" value="Chromosome I"/>
</dbReference>
<dbReference type="GO" id="GO:0016301">
    <property type="term" value="F:kinase activity"/>
    <property type="evidence" value="ECO:0007669"/>
    <property type="project" value="UniProtKB-KW"/>
</dbReference>
<proteinExistence type="inferred from homology"/>
<dbReference type="Pfam" id="PF00781">
    <property type="entry name" value="DAGK_cat"/>
    <property type="match status" value="1"/>
</dbReference>
<dbReference type="PROSITE" id="PS50146">
    <property type="entry name" value="DAGK"/>
    <property type="match status" value="1"/>
</dbReference>
<dbReference type="PANTHER" id="PTHR12358">
    <property type="entry name" value="SPHINGOSINE KINASE"/>
    <property type="match status" value="1"/>
</dbReference>
<keyword evidence="7" id="KW-0444">Lipid biosynthesis</keyword>
<keyword evidence="8" id="KW-1208">Phospholipid metabolism</keyword>
<dbReference type="PANTHER" id="PTHR12358:SF106">
    <property type="entry name" value="LIPID KINASE YEGS"/>
    <property type="match status" value="1"/>
</dbReference>
<evidence type="ECO:0000313" key="10">
    <source>
        <dbReference type="EMBL" id="SDT89770.1"/>
    </source>
</evidence>
<dbReference type="RefSeq" id="WP_157886336.1">
    <property type="nucleotide sequence ID" value="NZ_LT629792.1"/>
</dbReference>
<keyword evidence="7" id="KW-0594">Phospholipid biosynthesis</keyword>
<evidence type="ECO:0000256" key="6">
    <source>
        <dbReference type="ARBA" id="ARBA00022840"/>
    </source>
</evidence>
<dbReference type="Pfam" id="PF19279">
    <property type="entry name" value="YegS_C"/>
    <property type="match status" value="1"/>
</dbReference>
<keyword evidence="7" id="KW-0443">Lipid metabolism</keyword>
<name>A0ABY0V6A9_9ACTO</name>